<keyword evidence="10" id="KW-1185">Reference proteome</keyword>
<feature type="transmembrane region" description="Helical" evidence="7">
    <location>
        <begin position="261"/>
        <end position="279"/>
    </location>
</feature>
<dbReference type="GO" id="GO:0022857">
    <property type="term" value="F:transmembrane transporter activity"/>
    <property type="evidence" value="ECO:0007669"/>
    <property type="project" value="UniProtKB-UniRule"/>
</dbReference>
<evidence type="ECO:0000256" key="1">
    <source>
        <dbReference type="ARBA" id="ARBA00004429"/>
    </source>
</evidence>
<comment type="similarity">
    <text evidence="7">Belongs to the TRAP transporter large permease family.</text>
</comment>
<dbReference type="NCBIfam" id="TIGR00786">
    <property type="entry name" value="dctM"/>
    <property type="match status" value="1"/>
</dbReference>
<dbReference type="EMBL" id="OCNJ01000009">
    <property type="protein sequence ID" value="SOD99470.1"/>
    <property type="molecule type" value="Genomic_DNA"/>
</dbReference>
<evidence type="ECO:0000313" key="10">
    <source>
        <dbReference type="Proteomes" id="UP000219621"/>
    </source>
</evidence>
<evidence type="ECO:0000256" key="5">
    <source>
        <dbReference type="ARBA" id="ARBA00022989"/>
    </source>
</evidence>
<reference evidence="10" key="1">
    <citation type="submission" date="2017-09" db="EMBL/GenBank/DDBJ databases">
        <authorList>
            <person name="Varghese N."/>
            <person name="Submissions S."/>
        </authorList>
    </citation>
    <scope>NUCLEOTIDE SEQUENCE [LARGE SCALE GENOMIC DNA]</scope>
    <source>
        <strain evidence="10">USBA 140</strain>
    </source>
</reference>
<dbReference type="RefSeq" id="WP_097280696.1">
    <property type="nucleotide sequence ID" value="NZ_OCNJ01000009.1"/>
</dbReference>
<evidence type="ECO:0000256" key="3">
    <source>
        <dbReference type="ARBA" id="ARBA00022519"/>
    </source>
</evidence>
<comment type="subcellular location">
    <subcellularLocation>
        <location evidence="1 7">Cell inner membrane</location>
        <topology evidence="1 7">Multi-pass membrane protein</topology>
    </subcellularLocation>
</comment>
<keyword evidence="7" id="KW-0813">Transport</keyword>
<feature type="transmembrane region" description="Helical" evidence="7">
    <location>
        <begin position="291"/>
        <end position="314"/>
    </location>
</feature>
<gene>
    <name evidence="9" type="ORF">SAMN05421508_10924</name>
</gene>
<feature type="transmembrane region" description="Helical" evidence="7">
    <location>
        <begin position="187"/>
        <end position="212"/>
    </location>
</feature>
<comment type="subunit">
    <text evidence="7">The complex comprises the extracytoplasmic solute receptor protein and the two transmembrane proteins.</text>
</comment>
<accession>A0A286GVE7</accession>
<feature type="transmembrane region" description="Helical" evidence="7">
    <location>
        <begin position="334"/>
        <end position="362"/>
    </location>
</feature>
<comment type="caution">
    <text evidence="7">Lacks conserved residue(s) required for the propagation of feature annotation.</text>
</comment>
<keyword evidence="6 7" id="KW-0472">Membrane</keyword>
<keyword evidence="5 7" id="KW-1133">Transmembrane helix</keyword>
<feature type="transmembrane region" description="Helical" evidence="7">
    <location>
        <begin position="420"/>
        <end position="442"/>
    </location>
</feature>
<keyword evidence="3 7" id="KW-0997">Cell inner membrane</keyword>
<evidence type="ECO:0000256" key="6">
    <source>
        <dbReference type="ARBA" id="ARBA00023136"/>
    </source>
</evidence>
<dbReference type="PIRSF" id="PIRSF006066">
    <property type="entry name" value="HI0050"/>
    <property type="match status" value="1"/>
</dbReference>
<dbReference type="PANTHER" id="PTHR33362">
    <property type="entry name" value="SIALIC ACID TRAP TRANSPORTER PERMEASE PROTEIN SIAT-RELATED"/>
    <property type="match status" value="1"/>
</dbReference>
<evidence type="ECO:0000256" key="2">
    <source>
        <dbReference type="ARBA" id="ARBA00022475"/>
    </source>
</evidence>
<keyword evidence="2" id="KW-1003">Cell membrane</keyword>
<dbReference type="Proteomes" id="UP000219621">
    <property type="component" value="Unassembled WGS sequence"/>
</dbReference>
<dbReference type="InterPro" id="IPR004681">
    <property type="entry name" value="TRAP_DctM"/>
</dbReference>
<evidence type="ECO:0000259" key="8">
    <source>
        <dbReference type="Pfam" id="PF06808"/>
    </source>
</evidence>
<protein>
    <recommendedName>
        <fullName evidence="7">TRAP transporter large permease protein</fullName>
    </recommendedName>
</protein>
<feature type="transmembrane region" description="Helical" evidence="7">
    <location>
        <begin position="157"/>
        <end position="181"/>
    </location>
</feature>
<comment type="function">
    <text evidence="7">Part of the tripartite ATP-independent periplasmic (TRAP) transport system.</text>
</comment>
<organism evidence="9 10">
    <name type="scientific">Caenispirillum bisanense</name>
    <dbReference type="NCBI Taxonomy" id="414052"/>
    <lineage>
        <taxon>Bacteria</taxon>
        <taxon>Pseudomonadati</taxon>
        <taxon>Pseudomonadota</taxon>
        <taxon>Alphaproteobacteria</taxon>
        <taxon>Rhodospirillales</taxon>
        <taxon>Novispirillaceae</taxon>
        <taxon>Caenispirillum</taxon>
    </lineage>
</organism>
<dbReference type="OrthoDB" id="9790209at2"/>
<feature type="transmembrane region" description="Helical" evidence="7">
    <location>
        <begin position="374"/>
        <end position="400"/>
    </location>
</feature>
<feature type="transmembrane region" description="Helical" evidence="7">
    <location>
        <begin position="233"/>
        <end position="255"/>
    </location>
</feature>
<evidence type="ECO:0000256" key="7">
    <source>
        <dbReference type="RuleBase" id="RU369079"/>
    </source>
</evidence>
<dbReference type="InterPro" id="IPR010656">
    <property type="entry name" value="DctM"/>
</dbReference>
<evidence type="ECO:0000313" key="9">
    <source>
        <dbReference type="EMBL" id="SOD99470.1"/>
    </source>
</evidence>
<dbReference type="PANTHER" id="PTHR33362:SF5">
    <property type="entry name" value="C4-DICARBOXYLATE TRAP TRANSPORTER LARGE PERMEASE PROTEIN DCTM"/>
    <property type="match status" value="1"/>
</dbReference>
<dbReference type="GO" id="GO:0005886">
    <property type="term" value="C:plasma membrane"/>
    <property type="evidence" value="ECO:0007669"/>
    <property type="project" value="UniProtKB-SubCell"/>
</dbReference>
<dbReference type="Pfam" id="PF06808">
    <property type="entry name" value="DctM"/>
    <property type="match status" value="1"/>
</dbReference>
<sequence>MDPLLLAAVAIGAVLVLLALRVPIAFCLGTVSALGLITFFSWRPGGAFDLERGIEPALTLIGSAAYSFVHSYPLSMIPLFIGLGHVAYHGGITTDLYRALRIWLGRLPGGLAMASVMGCAGFSAITGSSVACAAAMGRITVPEMLRYNYSPRLASGAVAAGGTLGSLIPPSLLFVIYAIFTEQSVKVLFLAGILPGILSLAGYLITIAVWTWRRPEDAPKPDTTFTPGDVREAVAGTWPTVVLLAVVIGGIYLGVFTPTEAAAVSFVIAVILGFARGRLTMASLVEAARDTVVQTTMIFLIALGAKVFTTFVSLTRVTPAVLDWLQSVDAPTVMVVAGLVVFYLVLGMFLDSIGILVLTLPFTVPLVTGYGLDLVWFGVIVIKLLEIGLITPPIGLNVFVIKSVTPSSVTLGQIFRGVSWFLLLDGVVLLLLLAVPALSLFIPGTVD</sequence>
<keyword evidence="4 7" id="KW-0812">Transmembrane</keyword>
<evidence type="ECO:0000256" key="4">
    <source>
        <dbReference type="ARBA" id="ARBA00022692"/>
    </source>
</evidence>
<feature type="domain" description="TRAP C4-dicarboxylate transport system permease DctM subunit" evidence="8">
    <location>
        <begin position="12"/>
        <end position="438"/>
    </location>
</feature>
<proteinExistence type="inferred from homology"/>
<name>A0A286GVE7_9PROT</name>
<feature type="transmembrane region" description="Helical" evidence="7">
    <location>
        <begin position="111"/>
        <end position="136"/>
    </location>
</feature>
<dbReference type="AlphaFoldDB" id="A0A286GVE7"/>